<evidence type="ECO:0000259" key="1">
    <source>
        <dbReference type="Pfam" id="PF12802"/>
    </source>
</evidence>
<dbReference type="EMBL" id="JACHIN010000038">
    <property type="protein sequence ID" value="MBB5085305.1"/>
    <property type="molecule type" value="Genomic_DNA"/>
</dbReference>
<protein>
    <submittedName>
        <fullName evidence="2">DNA-binding transcriptional ArsR family regulator</fullName>
    </submittedName>
</protein>
<name>A0A7W8AFT9_9ACTN</name>
<evidence type="ECO:0000313" key="2">
    <source>
        <dbReference type="EMBL" id="MBB5085305.1"/>
    </source>
</evidence>
<comment type="caution">
    <text evidence="2">The sequence shown here is derived from an EMBL/GenBank/DDBJ whole genome shotgun (WGS) entry which is preliminary data.</text>
</comment>
<gene>
    <name evidence="2" type="ORF">HNR40_010819</name>
</gene>
<keyword evidence="3" id="KW-1185">Reference proteome</keyword>
<dbReference type="AlphaFoldDB" id="A0A7W8AFT9"/>
<dbReference type="InterPro" id="IPR011991">
    <property type="entry name" value="ArsR-like_HTH"/>
</dbReference>
<reference evidence="2 3" key="1">
    <citation type="submission" date="2020-08" db="EMBL/GenBank/DDBJ databases">
        <title>Genomic Encyclopedia of Type Strains, Phase IV (KMG-IV): sequencing the most valuable type-strain genomes for metagenomic binning, comparative biology and taxonomic classification.</title>
        <authorList>
            <person name="Goeker M."/>
        </authorList>
    </citation>
    <scope>NUCLEOTIDE SEQUENCE [LARGE SCALE GENOMIC DNA]</scope>
    <source>
        <strain evidence="2 3">DSM 45385</strain>
    </source>
</reference>
<dbReference type="CDD" id="cd00090">
    <property type="entry name" value="HTH_ARSR"/>
    <property type="match status" value="1"/>
</dbReference>
<dbReference type="GO" id="GO:0003700">
    <property type="term" value="F:DNA-binding transcription factor activity"/>
    <property type="evidence" value="ECO:0007669"/>
    <property type="project" value="InterPro"/>
</dbReference>
<organism evidence="2 3">
    <name type="scientific">Nonomuraea endophytica</name>
    <dbReference type="NCBI Taxonomy" id="714136"/>
    <lineage>
        <taxon>Bacteria</taxon>
        <taxon>Bacillati</taxon>
        <taxon>Actinomycetota</taxon>
        <taxon>Actinomycetes</taxon>
        <taxon>Streptosporangiales</taxon>
        <taxon>Streptosporangiaceae</taxon>
        <taxon>Nonomuraea</taxon>
    </lineage>
</organism>
<dbReference type="GO" id="GO:0003677">
    <property type="term" value="F:DNA binding"/>
    <property type="evidence" value="ECO:0007669"/>
    <property type="project" value="UniProtKB-KW"/>
</dbReference>
<dbReference type="SUPFAM" id="SSF46785">
    <property type="entry name" value="Winged helix' DNA-binding domain"/>
    <property type="match status" value="1"/>
</dbReference>
<keyword evidence="2" id="KW-0238">DNA-binding</keyword>
<dbReference type="InterPro" id="IPR000835">
    <property type="entry name" value="HTH_MarR-typ"/>
</dbReference>
<dbReference type="RefSeq" id="WP_184976617.1">
    <property type="nucleotide sequence ID" value="NZ_JACHIN010000038.1"/>
</dbReference>
<dbReference type="InterPro" id="IPR036390">
    <property type="entry name" value="WH_DNA-bd_sf"/>
</dbReference>
<dbReference type="Gene3D" id="1.10.10.10">
    <property type="entry name" value="Winged helix-like DNA-binding domain superfamily/Winged helix DNA-binding domain"/>
    <property type="match status" value="1"/>
</dbReference>
<dbReference type="Pfam" id="PF12802">
    <property type="entry name" value="MarR_2"/>
    <property type="match status" value="1"/>
</dbReference>
<evidence type="ECO:0000313" key="3">
    <source>
        <dbReference type="Proteomes" id="UP000568380"/>
    </source>
</evidence>
<accession>A0A7W8AFT9</accession>
<dbReference type="Proteomes" id="UP000568380">
    <property type="component" value="Unassembled WGS sequence"/>
</dbReference>
<proteinExistence type="predicted"/>
<sequence length="106" mass="12172">MSLDPLDPAALRWTFLTHHARVLLEIARDPEVRIREVAADIGVTERTVQTVVNDLRDAGYLTRERIGRRNHYKLNPDLHFRHPAEAGMPVGRLIDMFSGRGRHRSP</sequence>
<feature type="domain" description="HTH marR-type" evidence="1">
    <location>
        <begin position="19"/>
        <end position="65"/>
    </location>
</feature>
<dbReference type="InterPro" id="IPR036388">
    <property type="entry name" value="WH-like_DNA-bd_sf"/>
</dbReference>